<dbReference type="EMBL" id="JAHQCS010000126">
    <property type="protein sequence ID" value="MBU9713201.1"/>
    <property type="molecule type" value="Genomic_DNA"/>
</dbReference>
<reference evidence="1 2" key="1">
    <citation type="submission" date="2021-06" db="EMBL/GenBank/DDBJ databases">
        <title>Bacillus sp. RD4P76, an endophyte from a halophyte.</title>
        <authorList>
            <person name="Sun J.-Q."/>
        </authorList>
    </citation>
    <scope>NUCLEOTIDE SEQUENCE [LARGE SCALE GENOMIC DNA]</scope>
    <source>
        <strain evidence="1 2">CGMCC 1.15917</strain>
    </source>
</reference>
<keyword evidence="2" id="KW-1185">Reference proteome</keyword>
<sequence length="206" mass="23766">MNIFQIKTKPHGTDREAEFIHDKFIAIGWPGIGDLTGVGRAEIKERLKNNYPYDGQKLGYCLGVVNAFVNTMEERDIVLMSSTRNDHVHIGVVGPYRYEENYDNKKDGMCHQRSVEWTKFIPRRDLNDKVQELLRNRGTLTQFKYPVEMAELDSFDETGSFQTEVDVPTVPEEIIQKALRVLEEELDSTDPDRRLAAAVELLRFSK</sequence>
<organism evidence="1 2">
    <name type="scientific">Evansella tamaricis</name>
    <dbReference type="NCBI Taxonomy" id="2069301"/>
    <lineage>
        <taxon>Bacteria</taxon>
        <taxon>Bacillati</taxon>
        <taxon>Bacillota</taxon>
        <taxon>Bacilli</taxon>
        <taxon>Bacillales</taxon>
        <taxon>Bacillaceae</taxon>
        <taxon>Evansella</taxon>
    </lineage>
</organism>
<comment type="caution">
    <text evidence="1">The sequence shown here is derived from an EMBL/GenBank/DDBJ whole genome shotgun (WGS) entry which is preliminary data.</text>
</comment>
<evidence type="ECO:0000313" key="2">
    <source>
        <dbReference type="Proteomes" id="UP000784880"/>
    </source>
</evidence>
<accession>A0ABS6JHY0</accession>
<dbReference type="RefSeq" id="WP_217067369.1">
    <property type="nucleotide sequence ID" value="NZ_JAHQCS010000126.1"/>
</dbReference>
<proteinExistence type="predicted"/>
<evidence type="ECO:0000313" key="1">
    <source>
        <dbReference type="EMBL" id="MBU9713201.1"/>
    </source>
</evidence>
<name>A0ABS6JHY0_9BACI</name>
<protein>
    <submittedName>
        <fullName evidence="1">Uncharacterized protein</fullName>
    </submittedName>
</protein>
<dbReference type="Proteomes" id="UP000784880">
    <property type="component" value="Unassembled WGS sequence"/>
</dbReference>
<gene>
    <name evidence="1" type="ORF">KS419_15830</name>
</gene>